<proteinExistence type="predicted"/>
<evidence type="ECO:0000313" key="1">
    <source>
        <dbReference type="EMBL" id="SDJ66312.1"/>
    </source>
</evidence>
<evidence type="ECO:0000313" key="2">
    <source>
        <dbReference type="Proteomes" id="UP000199527"/>
    </source>
</evidence>
<dbReference type="Proteomes" id="UP000199527">
    <property type="component" value="Unassembled WGS sequence"/>
</dbReference>
<dbReference type="RefSeq" id="WP_090365965.1">
    <property type="nucleotide sequence ID" value="NZ_FNEM01000011.1"/>
</dbReference>
<dbReference type="InterPro" id="IPR010775">
    <property type="entry name" value="DUF1365"/>
</dbReference>
<protein>
    <recommendedName>
        <fullName evidence="3">DUF1365 domain-containing protein</fullName>
    </recommendedName>
</protein>
<name>A0A1G8VJR0_9GAMM</name>
<dbReference type="AlphaFoldDB" id="A0A1G8VJR0"/>
<accession>A0A1G8VJR0</accession>
<evidence type="ECO:0008006" key="3">
    <source>
        <dbReference type="Google" id="ProtNLM"/>
    </source>
</evidence>
<dbReference type="OrthoDB" id="9778801at2"/>
<dbReference type="EMBL" id="FNEM01000011">
    <property type="protein sequence ID" value="SDJ66312.1"/>
    <property type="molecule type" value="Genomic_DNA"/>
</dbReference>
<reference evidence="2" key="1">
    <citation type="submission" date="2016-10" db="EMBL/GenBank/DDBJ databases">
        <authorList>
            <person name="Varghese N."/>
            <person name="Submissions S."/>
        </authorList>
    </citation>
    <scope>NUCLEOTIDE SEQUENCE [LARGE SCALE GENOMIC DNA]</scope>
    <source>
        <strain evidence="2">DSM 23317</strain>
    </source>
</reference>
<dbReference type="PANTHER" id="PTHR33973">
    <property type="entry name" value="OS07G0153300 PROTEIN"/>
    <property type="match status" value="1"/>
</dbReference>
<gene>
    <name evidence="1" type="ORF">SAMN04488540_11170</name>
</gene>
<dbReference type="PANTHER" id="PTHR33973:SF4">
    <property type="entry name" value="OS07G0153300 PROTEIN"/>
    <property type="match status" value="1"/>
</dbReference>
<keyword evidence="2" id="KW-1185">Reference proteome</keyword>
<dbReference type="Pfam" id="PF07103">
    <property type="entry name" value="DUF1365"/>
    <property type="match status" value="1"/>
</dbReference>
<sequence length="244" mass="28563">MTLHSALYRGWVGHHRLRPVNHRFRYRLYTLAIDLDELPQLDAISGWFGVDRWAPLSLHQRDYLDGQGLTRRTLWQKVTQLGGENLGGRVLFVGQGRCFGLYFSPVNFFYCYDQQSQLRYLLAEVSNTPWNQRHCYLVDVTRQSPTPKAFHVSPFMPLQMEYHWRIGPPGEQLKLQMENHQQGKAFVVSLKMQRHPFDAAQLRRTLLAMPVMTLSMLASIYWQALKLWLKRVPFIPHPGQASEK</sequence>
<organism evidence="1 2">
    <name type="scientific">Ferrimonas sediminum</name>
    <dbReference type="NCBI Taxonomy" id="718193"/>
    <lineage>
        <taxon>Bacteria</taxon>
        <taxon>Pseudomonadati</taxon>
        <taxon>Pseudomonadota</taxon>
        <taxon>Gammaproteobacteria</taxon>
        <taxon>Alteromonadales</taxon>
        <taxon>Ferrimonadaceae</taxon>
        <taxon>Ferrimonas</taxon>
    </lineage>
</organism>